<dbReference type="PANTHER" id="PTHR33867:SF1">
    <property type="entry name" value="RIBOSOME MATURATION FACTOR RIMP"/>
    <property type="match status" value="1"/>
</dbReference>
<dbReference type="GO" id="GO:0000028">
    <property type="term" value="P:ribosomal small subunit assembly"/>
    <property type="evidence" value="ECO:0007669"/>
    <property type="project" value="TreeGrafter"/>
</dbReference>
<evidence type="ECO:0000313" key="6">
    <source>
        <dbReference type="Proteomes" id="UP000483362"/>
    </source>
</evidence>
<dbReference type="InterPro" id="IPR035956">
    <property type="entry name" value="RimP_N_sf"/>
</dbReference>
<dbReference type="GO" id="GO:0005829">
    <property type="term" value="C:cytosol"/>
    <property type="evidence" value="ECO:0007669"/>
    <property type="project" value="TreeGrafter"/>
</dbReference>
<dbReference type="RefSeq" id="WP_154327823.1">
    <property type="nucleotide sequence ID" value="NZ_CP045696.1"/>
</dbReference>
<dbReference type="AlphaFoldDB" id="A0A6L5XCD6"/>
<dbReference type="Proteomes" id="UP000483362">
    <property type="component" value="Unassembled WGS sequence"/>
</dbReference>
<dbReference type="GO" id="GO:0006412">
    <property type="term" value="P:translation"/>
    <property type="evidence" value="ECO:0007669"/>
    <property type="project" value="TreeGrafter"/>
</dbReference>
<dbReference type="SUPFAM" id="SSF75420">
    <property type="entry name" value="YhbC-like, N-terminal domain"/>
    <property type="match status" value="1"/>
</dbReference>
<keyword evidence="2 3" id="KW-0690">Ribosome biogenesis</keyword>
<comment type="function">
    <text evidence="3">Required for maturation of 30S ribosomal subunits.</text>
</comment>
<comment type="similarity">
    <text evidence="3">Belongs to the RimP family.</text>
</comment>
<dbReference type="Pfam" id="PF02576">
    <property type="entry name" value="RimP_N"/>
    <property type="match status" value="1"/>
</dbReference>
<proteinExistence type="inferred from homology"/>
<sequence length="171" mass="18792">MIDKQQLAQVINEALAGTGLFLVEVKVSSDNVIDVAIDSMGDVTIDDCVMVNDKVLAAFDRDKGEDYELTVGSYGIGEPFKVRQHYLKNVGGPVEVLTKAGVKLKGTLKDAGDNGFTLTVTQKVKPEGKKRPELVETDMSLAYDEIKYTKNIILKSATIIQYTIKGRFMSR</sequence>
<evidence type="ECO:0000256" key="2">
    <source>
        <dbReference type="ARBA" id="ARBA00022517"/>
    </source>
</evidence>
<reference evidence="5 6" key="1">
    <citation type="submission" date="2019-08" db="EMBL/GenBank/DDBJ databases">
        <title>In-depth cultivation of the pig gut microbiome towards novel bacterial diversity and tailored functional studies.</title>
        <authorList>
            <person name="Wylensek D."/>
            <person name="Hitch T.C.A."/>
            <person name="Clavel T."/>
        </authorList>
    </citation>
    <scope>NUCLEOTIDE SEQUENCE [LARGE SCALE GENOMIC DNA]</scope>
    <source>
        <strain evidence="5 6">Oil-RF-744-WCA-WT-10</strain>
    </source>
</reference>
<dbReference type="PANTHER" id="PTHR33867">
    <property type="entry name" value="RIBOSOME MATURATION FACTOR RIMP"/>
    <property type="match status" value="1"/>
</dbReference>
<comment type="caution">
    <text evidence="5">The sequence shown here is derived from an EMBL/GenBank/DDBJ whole genome shotgun (WGS) entry which is preliminary data.</text>
</comment>
<organism evidence="5 6">
    <name type="scientific">Sodaliphilus pleomorphus</name>
    <dbReference type="NCBI Taxonomy" id="2606626"/>
    <lineage>
        <taxon>Bacteria</taxon>
        <taxon>Pseudomonadati</taxon>
        <taxon>Bacteroidota</taxon>
        <taxon>Bacteroidia</taxon>
        <taxon>Bacteroidales</taxon>
        <taxon>Muribaculaceae</taxon>
        <taxon>Sodaliphilus</taxon>
    </lineage>
</organism>
<feature type="domain" description="Ribosome maturation factor RimP N-terminal" evidence="4">
    <location>
        <begin position="11"/>
        <end position="76"/>
    </location>
</feature>
<accession>A0A6L5XCD6</accession>
<keyword evidence="1 3" id="KW-0963">Cytoplasm</keyword>
<dbReference type="Gene3D" id="3.30.300.70">
    <property type="entry name" value="RimP-like superfamily, N-terminal"/>
    <property type="match status" value="1"/>
</dbReference>
<evidence type="ECO:0000259" key="4">
    <source>
        <dbReference type="Pfam" id="PF02576"/>
    </source>
</evidence>
<name>A0A6L5XCD6_9BACT</name>
<gene>
    <name evidence="3 5" type="primary">rimP</name>
    <name evidence="5" type="ORF">FYJ29_01205</name>
</gene>
<dbReference type="InterPro" id="IPR003728">
    <property type="entry name" value="Ribosome_maturation_RimP"/>
</dbReference>
<keyword evidence="6" id="KW-1185">Reference proteome</keyword>
<dbReference type="NCBIfam" id="NF002531">
    <property type="entry name" value="PRK02001.1"/>
    <property type="match status" value="1"/>
</dbReference>
<protein>
    <recommendedName>
        <fullName evidence="3">Ribosome maturation factor RimP</fullName>
    </recommendedName>
</protein>
<evidence type="ECO:0000313" key="5">
    <source>
        <dbReference type="EMBL" id="MSS16394.1"/>
    </source>
</evidence>
<dbReference type="InterPro" id="IPR028989">
    <property type="entry name" value="RimP_N"/>
</dbReference>
<comment type="subcellular location">
    <subcellularLocation>
        <location evidence="3">Cytoplasm</location>
    </subcellularLocation>
</comment>
<evidence type="ECO:0000256" key="1">
    <source>
        <dbReference type="ARBA" id="ARBA00022490"/>
    </source>
</evidence>
<dbReference type="HAMAP" id="MF_01077">
    <property type="entry name" value="RimP"/>
    <property type="match status" value="1"/>
</dbReference>
<dbReference type="EMBL" id="VULT01000001">
    <property type="protein sequence ID" value="MSS16394.1"/>
    <property type="molecule type" value="Genomic_DNA"/>
</dbReference>
<evidence type="ECO:0000256" key="3">
    <source>
        <dbReference type="HAMAP-Rule" id="MF_01077"/>
    </source>
</evidence>